<evidence type="ECO:0000313" key="2">
    <source>
        <dbReference type="Proteomes" id="UP000288395"/>
    </source>
</evidence>
<accession>A0A432VRY2</accession>
<dbReference type="AlphaFoldDB" id="A0A432VRY2"/>
<feature type="non-terminal residue" evidence="1">
    <location>
        <position position="1"/>
    </location>
</feature>
<comment type="caution">
    <text evidence="1">The sequence shown here is derived from an EMBL/GenBank/DDBJ whole genome shotgun (WGS) entry which is preliminary data.</text>
</comment>
<evidence type="ECO:0000313" key="1">
    <source>
        <dbReference type="EMBL" id="RUO19045.1"/>
    </source>
</evidence>
<keyword evidence="2" id="KW-1185">Reference proteome</keyword>
<dbReference type="EMBL" id="PIPJ01000009">
    <property type="protein sequence ID" value="RUO19045.1"/>
    <property type="molecule type" value="Genomic_DNA"/>
</dbReference>
<protein>
    <submittedName>
        <fullName evidence="1">Uncharacterized protein</fullName>
    </submittedName>
</protein>
<dbReference type="Proteomes" id="UP000288395">
    <property type="component" value="Unassembled WGS sequence"/>
</dbReference>
<gene>
    <name evidence="1" type="ORF">CWE08_10850</name>
</gene>
<reference evidence="2" key="1">
    <citation type="journal article" date="2018" name="Front. Microbiol.">
        <title>Genome-Based Analysis Reveals the Taxonomy and Diversity of the Family Idiomarinaceae.</title>
        <authorList>
            <person name="Liu Y."/>
            <person name="Lai Q."/>
            <person name="Shao Z."/>
        </authorList>
    </citation>
    <scope>NUCLEOTIDE SEQUENCE [LARGE SCALE GENOMIC DNA]</scope>
    <source>
        <strain evidence="2">GBPy7</strain>
    </source>
</reference>
<proteinExistence type="predicted"/>
<name>A0A432VRY2_9GAMM</name>
<sequence length="76" mass="8798">SKAEPWYKSKLSYLPPKWRLVDAFLAQVPTQITWLDILLKNVARLSGARSEVRILHASFLLSTAFEKFFIFLCLLT</sequence>
<organism evidence="1 2">
    <name type="scientific">Aliidiomarina iranensis</name>
    <dbReference type="NCBI Taxonomy" id="1434071"/>
    <lineage>
        <taxon>Bacteria</taxon>
        <taxon>Pseudomonadati</taxon>
        <taxon>Pseudomonadota</taxon>
        <taxon>Gammaproteobacteria</taxon>
        <taxon>Alteromonadales</taxon>
        <taxon>Idiomarinaceae</taxon>
        <taxon>Aliidiomarina</taxon>
    </lineage>
</organism>